<dbReference type="CDD" id="cd05233">
    <property type="entry name" value="SDR_c"/>
    <property type="match status" value="1"/>
</dbReference>
<dbReference type="InterPro" id="IPR036291">
    <property type="entry name" value="NAD(P)-bd_dom_sf"/>
</dbReference>
<dbReference type="Proteomes" id="UP000297229">
    <property type="component" value="Unassembled WGS sequence"/>
</dbReference>
<keyword evidence="2" id="KW-0521">NADP</keyword>
<name>A0A4Z1JPE3_9HELO</name>
<gene>
    <name evidence="4" type="ORF">BELL_0609g00060</name>
</gene>
<dbReference type="PANTHER" id="PTHR24321:SF12">
    <property type="entry name" value="SHORT-CHAIN DEHYDROGENASE_REDUCTASE FAMILY, PUTATIVE (AFU_ORTHOLOGUE AFUA_5G14340)-RELATED"/>
    <property type="match status" value="1"/>
</dbReference>
<accession>A0A4Z1JPE3</accession>
<evidence type="ECO:0000256" key="3">
    <source>
        <dbReference type="ARBA" id="ARBA00023002"/>
    </source>
</evidence>
<reference evidence="4 5" key="1">
    <citation type="submission" date="2017-12" db="EMBL/GenBank/DDBJ databases">
        <title>Comparative genomics of Botrytis spp.</title>
        <authorList>
            <person name="Valero-Jimenez C.A."/>
            <person name="Tapia P."/>
            <person name="Veloso J."/>
            <person name="Silva-Moreno E."/>
            <person name="Staats M."/>
            <person name="Valdes J.H."/>
            <person name="Van Kan J.A.L."/>
        </authorList>
    </citation>
    <scope>NUCLEOTIDE SEQUENCE [LARGE SCALE GENOMIC DNA]</scope>
    <source>
        <strain evidence="4 5">Be9601</strain>
    </source>
</reference>
<dbReference type="STRING" id="278938.A0A4Z1JPE3"/>
<proteinExistence type="inferred from homology"/>
<dbReference type="InterPro" id="IPR020904">
    <property type="entry name" value="Sc_DH/Rdtase_CS"/>
</dbReference>
<comment type="similarity">
    <text evidence="1">Belongs to the short-chain dehydrogenases/reductases (SDR) family.</text>
</comment>
<dbReference type="PANTHER" id="PTHR24321">
    <property type="entry name" value="DEHYDROGENASES, SHORT CHAIN"/>
    <property type="match status" value="1"/>
</dbReference>
<dbReference type="AlphaFoldDB" id="A0A4Z1JPE3"/>
<dbReference type="SUPFAM" id="SSF51735">
    <property type="entry name" value="NAD(P)-binding Rossmann-fold domains"/>
    <property type="match status" value="1"/>
</dbReference>
<evidence type="ECO:0000256" key="1">
    <source>
        <dbReference type="ARBA" id="ARBA00006484"/>
    </source>
</evidence>
<protein>
    <submittedName>
        <fullName evidence="4">Uncharacterized protein</fullName>
    </submittedName>
</protein>
<evidence type="ECO:0000256" key="2">
    <source>
        <dbReference type="ARBA" id="ARBA00022857"/>
    </source>
</evidence>
<dbReference type="Gene3D" id="3.40.50.720">
    <property type="entry name" value="NAD(P)-binding Rossmann-like Domain"/>
    <property type="match status" value="1"/>
</dbReference>
<evidence type="ECO:0000313" key="4">
    <source>
        <dbReference type="EMBL" id="TGO71183.1"/>
    </source>
</evidence>
<keyword evidence="3" id="KW-0560">Oxidoreductase</keyword>
<dbReference type="Pfam" id="PF13561">
    <property type="entry name" value="adh_short_C2"/>
    <property type="match status" value="1"/>
</dbReference>
<dbReference type="OrthoDB" id="5840532at2759"/>
<organism evidence="4 5">
    <name type="scientific">Botrytis elliptica</name>
    <dbReference type="NCBI Taxonomy" id="278938"/>
    <lineage>
        <taxon>Eukaryota</taxon>
        <taxon>Fungi</taxon>
        <taxon>Dikarya</taxon>
        <taxon>Ascomycota</taxon>
        <taxon>Pezizomycotina</taxon>
        <taxon>Leotiomycetes</taxon>
        <taxon>Helotiales</taxon>
        <taxon>Sclerotiniaceae</taxon>
        <taxon>Botrytis</taxon>
    </lineage>
</organism>
<dbReference type="GO" id="GO:0016491">
    <property type="term" value="F:oxidoreductase activity"/>
    <property type="evidence" value="ECO:0007669"/>
    <property type="project" value="UniProtKB-KW"/>
</dbReference>
<keyword evidence="5" id="KW-1185">Reference proteome</keyword>
<evidence type="ECO:0000313" key="5">
    <source>
        <dbReference type="Proteomes" id="UP000297229"/>
    </source>
</evidence>
<dbReference type="EMBL" id="PQXM01000607">
    <property type="protein sequence ID" value="TGO71183.1"/>
    <property type="molecule type" value="Genomic_DNA"/>
</dbReference>
<comment type="caution">
    <text evidence="4">The sequence shown here is derived from an EMBL/GenBank/DDBJ whole genome shotgun (WGS) entry which is preliminary data.</text>
</comment>
<dbReference type="InterPro" id="IPR002347">
    <property type="entry name" value="SDR_fam"/>
</dbReference>
<dbReference type="PRINTS" id="PR00081">
    <property type="entry name" value="GDHRDH"/>
</dbReference>
<dbReference type="PROSITE" id="PS00061">
    <property type="entry name" value="ADH_SHORT"/>
    <property type="match status" value="1"/>
</dbReference>
<sequence>MQLKRLHLVNILGPLVNKPHLPETLSKITLAAIKLDGRVAIITGAGSGIGKETAFTFAEAGASAIVFADIDEAKIKEAVEESKKLATDAKYQALVIGVDVTKAESVQFLIEATVKAFGRVDYCIDVDAYIPFNDSVEATYDKVMDINAKGAHLVTRAASKQMASQEPRVVAATRGRERNLGRGSIVNVGSALSYGAVPYKVGYVTSKHALLGITKAAAGPAGVRVNLVCPSWVATPIFTEECNRAPPTADFIKAAVSTGRPAEAGEVSEGINFLYSSAATYINGVGLLIDAGLTLTVHLG</sequence>